<reference evidence="1" key="1">
    <citation type="journal article" date="2020" name="Stud. Mycol.">
        <title>101 Dothideomycetes genomes: a test case for predicting lifestyles and emergence of pathogens.</title>
        <authorList>
            <person name="Haridas S."/>
            <person name="Albert R."/>
            <person name="Binder M."/>
            <person name="Bloem J."/>
            <person name="Labutti K."/>
            <person name="Salamov A."/>
            <person name="Andreopoulos B."/>
            <person name="Baker S."/>
            <person name="Barry K."/>
            <person name="Bills G."/>
            <person name="Bluhm B."/>
            <person name="Cannon C."/>
            <person name="Castanera R."/>
            <person name="Culley D."/>
            <person name="Daum C."/>
            <person name="Ezra D."/>
            <person name="Gonzalez J."/>
            <person name="Henrissat B."/>
            <person name="Kuo A."/>
            <person name="Liang C."/>
            <person name="Lipzen A."/>
            <person name="Lutzoni F."/>
            <person name="Magnuson J."/>
            <person name="Mondo S."/>
            <person name="Nolan M."/>
            <person name="Ohm R."/>
            <person name="Pangilinan J."/>
            <person name="Park H.-J."/>
            <person name="Ramirez L."/>
            <person name="Alfaro M."/>
            <person name="Sun H."/>
            <person name="Tritt A."/>
            <person name="Yoshinaga Y."/>
            <person name="Zwiers L.-H."/>
            <person name="Turgeon B."/>
            <person name="Goodwin S."/>
            <person name="Spatafora J."/>
            <person name="Crous P."/>
            <person name="Grigoriev I."/>
        </authorList>
    </citation>
    <scope>NUCLEOTIDE SEQUENCE</scope>
    <source>
        <strain evidence="1">ATCC 200398</strain>
    </source>
</reference>
<keyword evidence="2" id="KW-1185">Reference proteome</keyword>
<protein>
    <submittedName>
        <fullName evidence="1">Uncharacterized protein</fullName>
    </submittedName>
</protein>
<sequence length="361" mass="39607">MLSLTPLLPLLPLLSLTFAHPSTEPLISKTLILPRATPNYGSCTEPFIGVYALANKQIVFRPTNQNEFNLQQDPDFFLVASYICEALRTGCIAPPETLQLCWDSYGRASELHPDKNDVWQMATYATKFNDGLKGLDPGNGGPPGPDHYEVEIWAGPMTVKIIQGGDMPEAAALVDEIFKVTDSGDFEKKTKDLPAKCKISTKGYKDLANGKKLSDAMKKVLLDLSAPDGLQSVFQYSQQRKAVHCNGWLVPGGGCCNGVKDEKTGKCQDGFQYTTFKYIHLPMTFSMYATIQPNNKRGNGHMEWTIECSDAGDIVQKDCTFCAQNNISGDKKTQAQKTISDATGGIANTIDVKCDLQKCKK</sequence>
<dbReference type="Proteomes" id="UP000799755">
    <property type="component" value="Unassembled WGS sequence"/>
</dbReference>
<comment type="caution">
    <text evidence="1">The sequence shown here is derived from an EMBL/GenBank/DDBJ whole genome shotgun (WGS) entry which is preliminary data.</text>
</comment>
<evidence type="ECO:0000313" key="1">
    <source>
        <dbReference type="EMBL" id="KAF2467432.1"/>
    </source>
</evidence>
<dbReference type="EMBL" id="MU003520">
    <property type="protein sequence ID" value="KAF2467432.1"/>
    <property type="molecule type" value="Genomic_DNA"/>
</dbReference>
<name>A0ACB6QKN5_9PLEO</name>
<gene>
    <name evidence="1" type="ORF">BDR25DRAFT_316778</name>
</gene>
<organism evidence="1 2">
    <name type="scientific">Lindgomyces ingoldianus</name>
    <dbReference type="NCBI Taxonomy" id="673940"/>
    <lineage>
        <taxon>Eukaryota</taxon>
        <taxon>Fungi</taxon>
        <taxon>Dikarya</taxon>
        <taxon>Ascomycota</taxon>
        <taxon>Pezizomycotina</taxon>
        <taxon>Dothideomycetes</taxon>
        <taxon>Pleosporomycetidae</taxon>
        <taxon>Pleosporales</taxon>
        <taxon>Lindgomycetaceae</taxon>
        <taxon>Lindgomyces</taxon>
    </lineage>
</organism>
<evidence type="ECO:0000313" key="2">
    <source>
        <dbReference type="Proteomes" id="UP000799755"/>
    </source>
</evidence>
<accession>A0ACB6QKN5</accession>
<proteinExistence type="predicted"/>